<dbReference type="AlphaFoldDB" id="K6CZS1"/>
<reference evidence="10 11" key="1">
    <citation type="journal article" date="2012" name="Front. Microbiol.">
        <title>Redundancy and modularity in membrane-associated dissimilatory nitrate reduction in Bacillus.</title>
        <authorList>
            <person name="Heylen K."/>
            <person name="Keltjens J."/>
        </authorList>
    </citation>
    <scope>NUCLEOTIDE SEQUENCE [LARGE SCALE GENOMIC DNA]</scope>
    <source>
        <strain evidence="11">LMG 21833T</strain>
    </source>
</reference>
<keyword evidence="6 9" id="KW-0812">Transmembrane</keyword>
<evidence type="ECO:0000256" key="2">
    <source>
        <dbReference type="ARBA" id="ARBA00004953"/>
    </source>
</evidence>
<sequence length="321" mass="35749">MILYHLIAILIAYIIDFFVGDPPNWPHPVRWIGNMIAFLEKRWNSGEFKKSKGVIMLLFILLFVFSIVLIVVLIGYQIHLIVGIVVESIVISTAIAQRSLKEAALEVYQPLKSGDLVEARKKLSYIVGRDTDDLDESEIARGAIETVAENTSDGVTAPLFWALIGGAPLAMVYRAANTCDSMVGHMNERYKEFGWASAKWDDVMNWVPSRLTGIIMLIGKLPVGRDNRKAWSILFRDAKKHPSPNSGWGEAAVAAILGIQLGGKNYYKGMISNRAKMGEALSPIQPDHILKANGILGRTVFLFLLFLWLGGMLVELAFTWF</sequence>
<dbReference type="STRING" id="1117379.BABA_19081"/>
<feature type="transmembrane region" description="Helical" evidence="9">
    <location>
        <begin position="300"/>
        <end position="320"/>
    </location>
</feature>
<accession>K6CZS1</accession>
<evidence type="ECO:0000256" key="5">
    <source>
        <dbReference type="ARBA" id="ARBA00022573"/>
    </source>
</evidence>
<dbReference type="UniPathway" id="UPA00148"/>
<evidence type="ECO:0000256" key="8">
    <source>
        <dbReference type="ARBA" id="ARBA00023136"/>
    </source>
</evidence>
<dbReference type="RefSeq" id="WP_007086809.1">
    <property type="nucleotide sequence ID" value="NZ_AJLS01000127.1"/>
</dbReference>
<organism evidence="10 11">
    <name type="scientific">Neobacillus bataviensis LMG 21833</name>
    <dbReference type="NCBI Taxonomy" id="1117379"/>
    <lineage>
        <taxon>Bacteria</taxon>
        <taxon>Bacillati</taxon>
        <taxon>Bacillota</taxon>
        <taxon>Bacilli</taxon>
        <taxon>Bacillales</taxon>
        <taxon>Bacillaceae</taxon>
        <taxon>Neobacillus</taxon>
    </lineage>
</organism>
<dbReference type="GO" id="GO:0048472">
    <property type="term" value="F:threonine-phosphate decarboxylase activity"/>
    <property type="evidence" value="ECO:0007669"/>
    <property type="project" value="InterPro"/>
</dbReference>
<dbReference type="PANTHER" id="PTHR34308:SF1">
    <property type="entry name" value="COBALAMIN BIOSYNTHESIS PROTEIN CBIB"/>
    <property type="match status" value="1"/>
</dbReference>
<dbReference type="PANTHER" id="PTHR34308">
    <property type="entry name" value="COBALAMIN BIOSYNTHESIS PROTEIN CBIB"/>
    <property type="match status" value="1"/>
</dbReference>
<evidence type="ECO:0000256" key="9">
    <source>
        <dbReference type="HAMAP-Rule" id="MF_00024"/>
    </source>
</evidence>
<comment type="caution">
    <text evidence="10">The sequence shown here is derived from an EMBL/GenBank/DDBJ whole genome shotgun (WGS) entry which is preliminary data.</text>
</comment>
<dbReference type="Proteomes" id="UP000006316">
    <property type="component" value="Unassembled WGS sequence"/>
</dbReference>
<dbReference type="OrthoDB" id="9811967at2"/>
<evidence type="ECO:0000256" key="4">
    <source>
        <dbReference type="ARBA" id="ARBA00022475"/>
    </source>
</evidence>
<evidence type="ECO:0000256" key="3">
    <source>
        <dbReference type="ARBA" id="ARBA00006263"/>
    </source>
</evidence>
<keyword evidence="8 9" id="KW-0472">Membrane</keyword>
<feature type="transmembrane region" description="Helical" evidence="9">
    <location>
        <begin position="54"/>
        <end position="74"/>
    </location>
</feature>
<evidence type="ECO:0000313" key="11">
    <source>
        <dbReference type="Proteomes" id="UP000006316"/>
    </source>
</evidence>
<comment type="caution">
    <text evidence="9">Lacks conserved residue(s) required for the propagation of feature annotation.</text>
</comment>
<keyword evidence="5 9" id="KW-0169">Cobalamin biosynthesis</keyword>
<name>K6CZS1_9BACI</name>
<comment type="similarity">
    <text evidence="3 9">Belongs to the CobD/CbiB family.</text>
</comment>
<keyword evidence="4 9" id="KW-1003">Cell membrane</keyword>
<dbReference type="eggNOG" id="COG1270">
    <property type="taxonomic scope" value="Bacteria"/>
</dbReference>
<comment type="subcellular location">
    <subcellularLocation>
        <location evidence="1 9">Cell membrane</location>
        <topology evidence="1 9">Multi-pass membrane protein</topology>
    </subcellularLocation>
</comment>
<dbReference type="GO" id="GO:0005886">
    <property type="term" value="C:plasma membrane"/>
    <property type="evidence" value="ECO:0007669"/>
    <property type="project" value="UniProtKB-SubCell"/>
</dbReference>
<proteinExistence type="inferred from homology"/>
<evidence type="ECO:0000256" key="7">
    <source>
        <dbReference type="ARBA" id="ARBA00022989"/>
    </source>
</evidence>
<dbReference type="GO" id="GO:0015420">
    <property type="term" value="F:ABC-type vitamin B12 transporter activity"/>
    <property type="evidence" value="ECO:0007669"/>
    <property type="project" value="UniProtKB-UniRule"/>
</dbReference>
<evidence type="ECO:0000256" key="6">
    <source>
        <dbReference type="ARBA" id="ARBA00022692"/>
    </source>
</evidence>
<keyword evidence="7 9" id="KW-1133">Transmembrane helix</keyword>
<dbReference type="EMBL" id="AJLS01000127">
    <property type="protein sequence ID" value="EKN65727.1"/>
    <property type="molecule type" value="Genomic_DNA"/>
</dbReference>
<gene>
    <name evidence="9 10" type="primary">cobD</name>
    <name evidence="10" type="ORF">BABA_19081</name>
</gene>
<dbReference type="PATRIC" id="fig|1117379.3.peg.3952"/>
<dbReference type="InterPro" id="IPR004485">
    <property type="entry name" value="Cobalamin_biosynth_CobD/CbiB"/>
</dbReference>
<evidence type="ECO:0000313" key="10">
    <source>
        <dbReference type="EMBL" id="EKN65727.1"/>
    </source>
</evidence>
<keyword evidence="11" id="KW-1185">Reference proteome</keyword>
<dbReference type="Pfam" id="PF03186">
    <property type="entry name" value="CobD_Cbib"/>
    <property type="match status" value="1"/>
</dbReference>
<dbReference type="GO" id="GO:0009236">
    <property type="term" value="P:cobalamin biosynthetic process"/>
    <property type="evidence" value="ECO:0007669"/>
    <property type="project" value="UniProtKB-UniRule"/>
</dbReference>
<comment type="pathway">
    <text evidence="2 9">Cofactor biosynthesis; adenosylcobalamin biosynthesis.</text>
</comment>
<comment type="function">
    <text evidence="9">Converts cobyric acid to cobinamide by the addition of aminopropanol on the F carboxylic group.</text>
</comment>
<dbReference type="NCBIfam" id="TIGR00380">
    <property type="entry name" value="cobal_cbiB"/>
    <property type="match status" value="1"/>
</dbReference>
<evidence type="ECO:0000256" key="1">
    <source>
        <dbReference type="ARBA" id="ARBA00004651"/>
    </source>
</evidence>
<dbReference type="HAMAP" id="MF_00024">
    <property type="entry name" value="CobD_CbiB"/>
    <property type="match status" value="1"/>
</dbReference>
<protein>
    <recommendedName>
        <fullName evidence="9">Cobalamin biosynthesis protein CobD</fullName>
    </recommendedName>
</protein>